<accession>A0A6H5G595</accession>
<feature type="region of interest" description="Disordered" evidence="1">
    <location>
        <begin position="86"/>
        <end position="107"/>
    </location>
</feature>
<sequence length="107" mass="11410">MSDTLTTRFGSATDQSTPTTFCPSPWPECDNMSVSVAWSQTWTDPSSEAVATCVRKAAASPRLGPNATATMRSLCARGMKAGWRSSFDWPSADDAAGRKRTTSCLAP</sequence>
<evidence type="ECO:0000313" key="3">
    <source>
        <dbReference type="Proteomes" id="UP000479000"/>
    </source>
</evidence>
<dbReference type="EMBL" id="CADCXU010006363">
    <property type="protein sequence ID" value="CAA9997930.1"/>
    <property type="molecule type" value="Genomic_DNA"/>
</dbReference>
<dbReference type="Proteomes" id="UP000479000">
    <property type="component" value="Unassembled WGS sequence"/>
</dbReference>
<feature type="non-terminal residue" evidence="2">
    <location>
        <position position="107"/>
    </location>
</feature>
<gene>
    <name evidence="2" type="ORF">NTEN_LOCUS4224</name>
</gene>
<keyword evidence="3" id="KW-1185">Reference proteome</keyword>
<feature type="region of interest" description="Disordered" evidence="1">
    <location>
        <begin position="1"/>
        <end position="20"/>
    </location>
</feature>
<name>A0A6H5G595_9HEMI</name>
<protein>
    <submittedName>
        <fullName evidence="2">Uncharacterized protein</fullName>
    </submittedName>
</protein>
<organism evidence="2 3">
    <name type="scientific">Nesidiocoris tenuis</name>
    <dbReference type="NCBI Taxonomy" id="355587"/>
    <lineage>
        <taxon>Eukaryota</taxon>
        <taxon>Metazoa</taxon>
        <taxon>Ecdysozoa</taxon>
        <taxon>Arthropoda</taxon>
        <taxon>Hexapoda</taxon>
        <taxon>Insecta</taxon>
        <taxon>Pterygota</taxon>
        <taxon>Neoptera</taxon>
        <taxon>Paraneoptera</taxon>
        <taxon>Hemiptera</taxon>
        <taxon>Heteroptera</taxon>
        <taxon>Panheteroptera</taxon>
        <taxon>Cimicomorpha</taxon>
        <taxon>Miridae</taxon>
        <taxon>Dicyphina</taxon>
        <taxon>Nesidiocoris</taxon>
    </lineage>
</organism>
<evidence type="ECO:0000256" key="1">
    <source>
        <dbReference type="SAM" id="MobiDB-lite"/>
    </source>
</evidence>
<proteinExistence type="predicted"/>
<reference evidence="2 3" key="1">
    <citation type="submission" date="2020-02" db="EMBL/GenBank/DDBJ databases">
        <authorList>
            <person name="Ferguson B K."/>
        </authorList>
    </citation>
    <scope>NUCLEOTIDE SEQUENCE [LARGE SCALE GENOMIC DNA]</scope>
</reference>
<evidence type="ECO:0000313" key="2">
    <source>
        <dbReference type="EMBL" id="CAA9997930.1"/>
    </source>
</evidence>
<dbReference type="AlphaFoldDB" id="A0A6H5G595"/>